<keyword evidence="3" id="KW-1185">Reference proteome</keyword>
<keyword evidence="1" id="KW-0472">Membrane</keyword>
<evidence type="ECO:0000313" key="2">
    <source>
        <dbReference type="EMBL" id="KOS38997.1"/>
    </source>
</evidence>
<dbReference type="AlphaFoldDB" id="A0A0M8NWW6"/>
<organism evidence="2 3">
    <name type="scientific">Penicillium nordicum</name>
    <dbReference type="NCBI Taxonomy" id="229535"/>
    <lineage>
        <taxon>Eukaryota</taxon>
        <taxon>Fungi</taxon>
        <taxon>Dikarya</taxon>
        <taxon>Ascomycota</taxon>
        <taxon>Pezizomycotina</taxon>
        <taxon>Eurotiomycetes</taxon>
        <taxon>Eurotiomycetidae</taxon>
        <taxon>Eurotiales</taxon>
        <taxon>Aspergillaceae</taxon>
        <taxon>Penicillium</taxon>
    </lineage>
</organism>
<name>A0A0M8NWW6_9EURO</name>
<dbReference type="Proteomes" id="UP000037696">
    <property type="component" value="Unassembled WGS sequence"/>
</dbReference>
<evidence type="ECO:0000313" key="3">
    <source>
        <dbReference type="Proteomes" id="UP000037696"/>
    </source>
</evidence>
<protein>
    <submittedName>
        <fullName evidence="2">Uncharacterized protein</fullName>
    </submittedName>
</protein>
<proteinExistence type="predicted"/>
<keyword evidence="1" id="KW-0812">Transmembrane</keyword>
<accession>A0A0M8NWW6</accession>
<dbReference type="EMBL" id="LHQQ01000224">
    <property type="protein sequence ID" value="KOS38997.1"/>
    <property type="molecule type" value="Genomic_DNA"/>
</dbReference>
<reference evidence="2 3" key="1">
    <citation type="submission" date="2015-08" db="EMBL/GenBank/DDBJ databases">
        <title>Genome sequencing of Penicillium nordicum.</title>
        <authorList>
            <person name="Nguyen H.D."/>
            <person name="Seifert K.A."/>
        </authorList>
    </citation>
    <scope>NUCLEOTIDE SEQUENCE [LARGE SCALE GENOMIC DNA]</scope>
    <source>
        <strain evidence="2 3">DAOMC 185683</strain>
    </source>
</reference>
<gene>
    <name evidence="2" type="ORF">ACN38_g10164</name>
</gene>
<feature type="transmembrane region" description="Helical" evidence="1">
    <location>
        <begin position="62"/>
        <end position="84"/>
    </location>
</feature>
<evidence type="ECO:0000256" key="1">
    <source>
        <dbReference type="SAM" id="Phobius"/>
    </source>
</evidence>
<sequence>MQMRGSAVRKSAKERLKELSFPALKLSALIAKGKKIIVANLVRFLPQHCIFRGFIYTCFNLIYFYVIYILFILLNVWLVLSSYIRID</sequence>
<comment type="caution">
    <text evidence="2">The sequence shown here is derived from an EMBL/GenBank/DDBJ whole genome shotgun (WGS) entry which is preliminary data.</text>
</comment>
<keyword evidence="1" id="KW-1133">Transmembrane helix</keyword>